<name>A0ACC4CUS4_POPAL</name>
<proteinExistence type="predicted"/>
<dbReference type="EMBL" id="RCHU02000002">
    <property type="protein sequence ID" value="KAL3604379.1"/>
    <property type="molecule type" value="Genomic_DNA"/>
</dbReference>
<keyword evidence="2" id="KW-1185">Reference proteome</keyword>
<gene>
    <name evidence="1" type="ORF">D5086_005238</name>
</gene>
<sequence>MMFCEILAHHEIYLALADGVLTAVQTLASTAVCGIIHSIIGGQPLLILGVAEPTVIMYTFMFNFAKERADLGRNLFLAWTGWVCVWTSLLLFLLAVLGACSIINRFTRVAGELFWSAYCNALHATGYQNEKIQNQWSLYLHGGSQNGMFALVLSFGLLLTALRSRKARSWRYGSGWLRSLVADYGVPLMVLVWTAVSYIPTGNVPEESPASFQPKSLEMLDVPISYIIGAFIPATMIAVLYYFDHSVASQLAQQKEFNLRKPSSYHYDLLLLGFLTLMCGLIGIPPSNGVIPQSPMHTKSLATLKYQLLRNRLVATARTSLRKNASLGQLYGNMQEAYHKIQTPLMCQQPAQGLKEFKESTIQAATCTGHIDAPVDETVFDIEKEIDDLLPVEVKEQRVSNLLQATMVGGCVAAMPFLKMIPTSVLWGYFAFMAIESLPGNQFWERILLLFTAPSRRYKVLEDFHATFVETVPFKSIAMFTIFQTVYLLICFGLTWIPIAGLMFPLMIMLLVPVRQYCLPKFFKGAHLQDLDAAEYEEAPALPFDLATEAELGGGAAYGGDGEILDEVITRSRGEFRHTSSPKISSSTTTPANNPKSHQSPRLSYTYSPRISELRGEKSPKSGGRGLNSPRTGDQKLSKLGKSPSSSEQN</sequence>
<evidence type="ECO:0000313" key="2">
    <source>
        <dbReference type="Proteomes" id="UP000309997"/>
    </source>
</evidence>
<reference evidence="1 2" key="1">
    <citation type="journal article" date="2024" name="Plant Biotechnol. J.">
        <title>Genome and CRISPR/Cas9 system of a widespread forest tree (Populus alba) in the world.</title>
        <authorList>
            <person name="Liu Y.J."/>
            <person name="Jiang P.F."/>
            <person name="Han X.M."/>
            <person name="Li X.Y."/>
            <person name="Wang H.M."/>
            <person name="Wang Y.J."/>
            <person name="Wang X.X."/>
            <person name="Zeng Q.Y."/>
        </authorList>
    </citation>
    <scope>NUCLEOTIDE SEQUENCE [LARGE SCALE GENOMIC DNA]</scope>
    <source>
        <strain evidence="2">cv. PAL-ZL1</strain>
    </source>
</reference>
<evidence type="ECO:0000313" key="1">
    <source>
        <dbReference type="EMBL" id="KAL3604379.1"/>
    </source>
</evidence>
<accession>A0ACC4CUS4</accession>
<dbReference type="Proteomes" id="UP000309997">
    <property type="component" value="Unassembled WGS sequence"/>
</dbReference>
<organism evidence="1 2">
    <name type="scientific">Populus alba</name>
    <name type="common">White poplar</name>
    <dbReference type="NCBI Taxonomy" id="43335"/>
    <lineage>
        <taxon>Eukaryota</taxon>
        <taxon>Viridiplantae</taxon>
        <taxon>Streptophyta</taxon>
        <taxon>Embryophyta</taxon>
        <taxon>Tracheophyta</taxon>
        <taxon>Spermatophyta</taxon>
        <taxon>Magnoliopsida</taxon>
        <taxon>eudicotyledons</taxon>
        <taxon>Gunneridae</taxon>
        <taxon>Pentapetalae</taxon>
        <taxon>rosids</taxon>
        <taxon>fabids</taxon>
        <taxon>Malpighiales</taxon>
        <taxon>Salicaceae</taxon>
        <taxon>Saliceae</taxon>
        <taxon>Populus</taxon>
    </lineage>
</organism>
<protein>
    <submittedName>
        <fullName evidence="1">Uncharacterized protein</fullName>
    </submittedName>
</protein>
<comment type="caution">
    <text evidence="1">The sequence shown here is derived from an EMBL/GenBank/DDBJ whole genome shotgun (WGS) entry which is preliminary data.</text>
</comment>